<dbReference type="Pfam" id="PF00593">
    <property type="entry name" value="TonB_dep_Rec_b-barrel"/>
    <property type="match status" value="1"/>
</dbReference>
<keyword evidence="16" id="KW-0998">Cell outer membrane</keyword>
<accession>A0A812U7I7</accession>
<evidence type="ECO:0000256" key="9">
    <source>
        <dbReference type="ARBA" id="ARBA00022729"/>
    </source>
</evidence>
<dbReference type="GO" id="GO:0003993">
    <property type="term" value="F:acid phosphatase activity"/>
    <property type="evidence" value="ECO:0007669"/>
    <property type="project" value="UniProtKB-EC"/>
</dbReference>
<dbReference type="CDD" id="cd03397">
    <property type="entry name" value="PAP2_acid_phosphatase"/>
    <property type="match status" value="1"/>
</dbReference>
<evidence type="ECO:0000256" key="3">
    <source>
        <dbReference type="ARBA" id="ARBA00004571"/>
    </source>
</evidence>
<dbReference type="InterPro" id="IPR036942">
    <property type="entry name" value="Beta-barrel_TonB_sf"/>
</dbReference>
<keyword evidence="12" id="KW-0408">Iron</keyword>
<keyword evidence="20" id="KW-1185">Reference proteome</keyword>
<dbReference type="InterPro" id="IPR036938">
    <property type="entry name" value="PAP2/HPO_sf"/>
</dbReference>
<dbReference type="PANTHER" id="PTHR32552">
    <property type="entry name" value="FERRICHROME IRON RECEPTOR-RELATED"/>
    <property type="match status" value="1"/>
</dbReference>
<comment type="catalytic activity">
    <reaction evidence="1">
        <text>a phosphate monoester + H2O = an alcohol + phosphate</text>
        <dbReference type="Rhea" id="RHEA:15017"/>
        <dbReference type="ChEBI" id="CHEBI:15377"/>
        <dbReference type="ChEBI" id="CHEBI:30879"/>
        <dbReference type="ChEBI" id="CHEBI:43474"/>
        <dbReference type="ChEBI" id="CHEBI:67140"/>
        <dbReference type="EC" id="3.1.3.2"/>
    </reaction>
</comment>
<evidence type="ECO:0000256" key="4">
    <source>
        <dbReference type="ARBA" id="ARBA00009017"/>
    </source>
</evidence>
<dbReference type="OrthoDB" id="449418at2759"/>
<feature type="domain" description="Phosphatidic acid phosphatase type 2/haloperoxidase" evidence="18">
    <location>
        <begin position="81"/>
        <end position="193"/>
    </location>
</feature>
<dbReference type="InterPro" id="IPR018296">
    <property type="entry name" value="Acid_Pase_classA_bac_CS"/>
</dbReference>
<dbReference type="InterPro" id="IPR012910">
    <property type="entry name" value="Plug_dom"/>
</dbReference>
<keyword evidence="14" id="KW-0798">TonB box</keyword>
<comment type="caution">
    <text evidence="19">The sequence shown here is derived from an EMBL/GenBank/DDBJ whole genome shotgun (WGS) entry which is preliminary data.</text>
</comment>
<proteinExistence type="inferred from homology"/>
<evidence type="ECO:0000256" key="12">
    <source>
        <dbReference type="ARBA" id="ARBA00023004"/>
    </source>
</evidence>
<comment type="subcellular location">
    <subcellularLocation>
        <location evidence="3">Cell outer membrane</location>
        <topology evidence="3">Multi-pass membrane protein</topology>
    </subcellularLocation>
    <subcellularLocation>
        <location evidence="2">Periplasm</location>
    </subcellularLocation>
</comment>
<evidence type="ECO:0000256" key="11">
    <source>
        <dbReference type="ARBA" id="ARBA00022801"/>
    </source>
</evidence>
<dbReference type="Gene3D" id="2.40.170.20">
    <property type="entry name" value="TonB-dependent receptor, beta-barrel domain"/>
    <property type="match status" value="2"/>
</dbReference>
<evidence type="ECO:0000256" key="2">
    <source>
        <dbReference type="ARBA" id="ARBA00004418"/>
    </source>
</evidence>
<dbReference type="PANTHER" id="PTHR32552:SF81">
    <property type="entry name" value="TONB-DEPENDENT OUTER MEMBRANE RECEPTOR"/>
    <property type="match status" value="1"/>
</dbReference>
<gene>
    <name evidence="19" type="primary">phoN</name>
    <name evidence="19" type="ORF">SNEC2469_LOCUS16403</name>
</gene>
<dbReference type="InterPro" id="IPR000531">
    <property type="entry name" value="Beta-barrel_TonB"/>
</dbReference>
<evidence type="ECO:0000256" key="5">
    <source>
        <dbReference type="ARBA" id="ARBA00012646"/>
    </source>
</evidence>
<organism evidence="19 20">
    <name type="scientific">Symbiodinium necroappetens</name>
    <dbReference type="NCBI Taxonomy" id="1628268"/>
    <lineage>
        <taxon>Eukaryota</taxon>
        <taxon>Sar</taxon>
        <taxon>Alveolata</taxon>
        <taxon>Dinophyceae</taxon>
        <taxon>Suessiales</taxon>
        <taxon>Symbiodiniaceae</taxon>
        <taxon>Symbiodinium</taxon>
    </lineage>
</organism>
<evidence type="ECO:0000256" key="10">
    <source>
        <dbReference type="ARBA" id="ARBA00022764"/>
    </source>
</evidence>
<feature type="signal peptide" evidence="17">
    <location>
        <begin position="1"/>
        <end position="23"/>
    </location>
</feature>
<dbReference type="SUPFAM" id="SSF56935">
    <property type="entry name" value="Porins"/>
    <property type="match status" value="1"/>
</dbReference>
<evidence type="ECO:0000313" key="19">
    <source>
        <dbReference type="EMBL" id="CAE7565282.1"/>
    </source>
</evidence>
<evidence type="ECO:0000256" key="13">
    <source>
        <dbReference type="ARBA" id="ARBA00023065"/>
    </source>
</evidence>
<dbReference type="Pfam" id="PF13505">
    <property type="entry name" value="OMP_b-brl"/>
    <property type="match status" value="1"/>
</dbReference>
<dbReference type="PROSITE" id="PS01157">
    <property type="entry name" value="ACID_PHOSPH_CL_A"/>
    <property type="match status" value="1"/>
</dbReference>
<dbReference type="SUPFAM" id="SSF56925">
    <property type="entry name" value="OMPA-like"/>
    <property type="match status" value="1"/>
</dbReference>
<dbReference type="InterPro" id="IPR000326">
    <property type="entry name" value="PAP2/HPO"/>
</dbReference>
<dbReference type="EC" id="3.1.3.2" evidence="5"/>
<dbReference type="Pfam" id="PF01569">
    <property type="entry name" value="PAP2"/>
    <property type="match status" value="1"/>
</dbReference>
<evidence type="ECO:0000256" key="17">
    <source>
        <dbReference type="SAM" id="SignalP"/>
    </source>
</evidence>
<evidence type="ECO:0000259" key="18">
    <source>
        <dbReference type="SMART" id="SM00014"/>
    </source>
</evidence>
<keyword evidence="9 17" id="KW-0732">Signal</keyword>
<dbReference type="SMART" id="SM00014">
    <property type="entry name" value="acidPPc"/>
    <property type="match status" value="1"/>
</dbReference>
<keyword evidence="8" id="KW-0812">Transmembrane</keyword>
<sequence length="1291" mass="141241">MTEYVQTTLILLLLALGLTGCASSAHQTMDEVIAKEMLTLRGTPRWELATRDAHLRFPEAADTFACALGMPITEANTPELYMLLRRTLADLGLAAYSAKNAYQRERPFMVNGAPICTPEEETMLRADGSYPSGHTAIGWGWALILSELAPDRAAALLNRGRVYGESRNVCNVHWHSDVIAGRMVGAAAVARLHTNEMFLAALSAAREEVALLYAVQLLTWLLLSLPTTAFAGSDSGFYLGAGIGQSDVEISDFDESDGSYKIFGGYNFGVVPLIDLAVEASYVDFGEPDSGPLSVELTGLNAFGLAGFKVGPIGLFAKAGVVAWDAKLAVDAFRDDENGTDFAYGAGARFQIGSFAIRAEYEVYEVSDVRDLAMASASAKWRWLTGSAQQGGELKKWWSPRNGGNPQYQNQEDLQNYIPATTIQPYDASIRGVGRTARTLGGDPGVATYFNGVYSEDFGIASTEGGLKDLERVEVLRGPQGTLYGRNAVGGAINFVSKRPSMEEFEGEASATFGNYDTRELFYMLSGPVIKDKLALRFTGTDRHRDGYIEETSGQGDDINNYGDENYTLSLNWTPTDRISIYARGNERSYRRKFNGGAGTMPIVVAENGVQNRDTTSLTFGKRVIDRTQTTNPWQSDFFDPSMEIFSFTNPVTGAMVEAQNVRAGVDIRSSLTAVTGTDANGAIVYGKSDPTASSTSPNYALGLPQNRVHVADRDSLDKSDLKIDSNGQYDEFFDQQALQFNFIYTADNWELKYLAGYTDFFYDRNTDEDKTGNLRLGSSDFYVLQENENWQHELQLTFDTENLSVTTGLFVYDSTINQRLDLYDPIDTQGRYQADADYSGLAGGIDEFGAVLALLGGQATPLLDIYDAQEAFEGGTPLAANGSVTLFAPWFGDTGTGLRGARHDGESTPGTFFAWDNDIDTRAYAAYAQAEYDFSEKWAITMGVRYARDEKEARERLIGIQESLGLTAFALFDAGSIFAGTPTFSGPTQDYIDNNPDGFAACGSGANLLCLYNAVSGAIDPTGATTNGGIQIGDQGTNPGDTAVRFSGVPIAFNIYRPLENDWDVWTWRANLDYEPTPDTLLYFSVTTGWRSGGYNLGFFSTATPEYDEENIIAYELGYKGTLLDGRLQINTSVFMYQYDDIHTIISQSGGLLGVSTNVVNAPEARTFGWEGDVLFLLGDRFTLGGNWSYTNAEFSQDFEVVDVNNPDIPGSIFTAAEQSVSGFDGSSLPKIPEWKFTLWGNYSIPLGDSGNLDFFSTVGYTDDFFFAAPFERELDRAPSFTRWDARAVW</sequence>
<dbReference type="PRINTS" id="PR00483">
    <property type="entry name" value="BACPHPHTASE"/>
</dbReference>
<dbReference type="SUPFAM" id="SSF48317">
    <property type="entry name" value="Acid phosphatase/Vanadium-dependent haloperoxidase"/>
    <property type="match status" value="1"/>
</dbReference>
<dbReference type="Gene3D" id="2.40.160.20">
    <property type="match status" value="1"/>
</dbReference>
<evidence type="ECO:0000256" key="14">
    <source>
        <dbReference type="ARBA" id="ARBA00023077"/>
    </source>
</evidence>
<name>A0A812U7I7_9DINO</name>
<evidence type="ECO:0000256" key="8">
    <source>
        <dbReference type="ARBA" id="ARBA00022692"/>
    </source>
</evidence>
<dbReference type="InterPro" id="IPR001011">
    <property type="entry name" value="Acid_Pase_classA_bac"/>
</dbReference>
<evidence type="ECO:0000256" key="1">
    <source>
        <dbReference type="ARBA" id="ARBA00000032"/>
    </source>
</evidence>
<dbReference type="Proteomes" id="UP000601435">
    <property type="component" value="Unassembled WGS sequence"/>
</dbReference>
<evidence type="ECO:0000256" key="15">
    <source>
        <dbReference type="ARBA" id="ARBA00023136"/>
    </source>
</evidence>
<feature type="chain" id="PRO_5032819079" description="acid phosphatase" evidence="17">
    <location>
        <begin position="24"/>
        <end position="1291"/>
    </location>
</feature>
<dbReference type="InterPro" id="IPR039426">
    <property type="entry name" value="TonB-dep_rcpt-like"/>
</dbReference>
<dbReference type="PROSITE" id="PS52016">
    <property type="entry name" value="TONB_DEPENDENT_REC_3"/>
    <property type="match status" value="1"/>
</dbReference>
<dbReference type="Gene3D" id="1.20.144.10">
    <property type="entry name" value="Phosphatidic acid phosphatase type 2/haloperoxidase"/>
    <property type="match status" value="1"/>
</dbReference>
<evidence type="ECO:0000256" key="6">
    <source>
        <dbReference type="ARBA" id="ARBA00022448"/>
    </source>
</evidence>
<dbReference type="InterPro" id="IPR027385">
    <property type="entry name" value="Beta-barrel_OMP"/>
</dbReference>
<keyword evidence="11" id="KW-0378">Hydrolase</keyword>
<dbReference type="GO" id="GO:0006826">
    <property type="term" value="P:iron ion transport"/>
    <property type="evidence" value="ECO:0007669"/>
    <property type="project" value="UniProtKB-KW"/>
</dbReference>
<comment type="similarity">
    <text evidence="4">Belongs to the class A bacterial acid phosphatase family.</text>
</comment>
<reference evidence="19" key="1">
    <citation type="submission" date="2021-02" db="EMBL/GenBank/DDBJ databases">
        <authorList>
            <person name="Dougan E. K."/>
            <person name="Rhodes N."/>
            <person name="Thang M."/>
            <person name="Chan C."/>
        </authorList>
    </citation>
    <scope>NUCLEOTIDE SEQUENCE</scope>
</reference>
<keyword evidence="15" id="KW-0472">Membrane</keyword>
<keyword evidence="13" id="KW-0406">Ion transport</keyword>
<dbReference type="Pfam" id="PF07715">
    <property type="entry name" value="Plug"/>
    <property type="match status" value="1"/>
</dbReference>
<evidence type="ECO:0000313" key="20">
    <source>
        <dbReference type="Proteomes" id="UP000601435"/>
    </source>
</evidence>
<evidence type="ECO:0000256" key="7">
    <source>
        <dbReference type="ARBA" id="ARBA00022496"/>
    </source>
</evidence>
<evidence type="ECO:0000256" key="16">
    <source>
        <dbReference type="ARBA" id="ARBA00023237"/>
    </source>
</evidence>
<keyword evidence="10" id="KW-0574">Periplasm</keyword>
<keyword evidence="7" id="KW-0410">Iron transport</keyword>
<dbReference type="EMBL" id="CAJNJA010026807">
    <property type="protein sequence ID" value="CAE7565282.1"/>
    <property type="molecule type" value="Genomic_DNA"/>
</dbReference>
<dbReference type="InterPro" id="IPR011250">
    <property type="entry name" value="OMP/PagP_B-barrel"/>
</dbReference>
<keyword evidence="6" id="KW-0813">Transport</keyword>
<protein>
    <recommendedName>
        <fullName evidence="5">acid phosphatase</fullName>
        <ecNumber evidence="5">3.1.3.2</ecNumber>
    </recommendedName>
</protein>